<name>A0A0D9VE64_9ORYZ</name>
<dbReference type="EnsemblPlants" id="LPERR02G08620.2">
    <property type="protein sequence ID" value="LPERR02G08620.2"/>
    <property type="gene ID" value="LPERR02G08620"/>
</dbReference>
<reference evidence="1 2" key="1">
    <citation type="submission" date="2012-08" db="EMBL/GenBank/DDBJ databases">
        <title>Oryza genome evolution.</title>
        <authorList>
            <person name="Wing R.A."/>
        </authorList>
    </citation>
    <scope>NUCLEOTIDE SEQUENCE</scope>
</reference>
<dbReference type="AlphaFoldDB" id="A0A0D9VE64"/>
<accession>A0A0D9VE64</accession>
<proteinExistence type="predicted"/>
<reference evidence="1 2" key="2">
    <citation type="submission" date="2013-12" db="EMBL/GenBank/DDBJ databases">
        <authorList>
            <person name="Yu Y."/>
            <person name="Lee S."/>
            <person name="de Baynast K."/>
            <person name="Wissotski M."/>
            <person name="Liu L."/>
            <person name="Talag J."/>
            <person name="Goicoechea J."/>
            <person name="Angelova A."/>
            <person name="Jetty R."/>
            <person name="Kudrna D."/>
            <person name="Golser W."/>
            <person name="Rivera L."/>
            <person name="Zhang J."/>
            <person name="Wing R."/>
        </authorList>
    </citation>
    <scope>NUCLEOTIDE SEQUENCE</scope>
</reference>
<keyword evidence="2" id="KW-1185">Reference proteome</keyword>
<dbReference type="Gramene" id="LPERR02G08620.1">
    <property type="protein sequence ID" value="LPERR02G08620.1"/>
    <property type="gene ID" value="LPERR02G08620"/>
</dbReference>
<dbReference type="HOGENOM" id="CLU_1339268_0_0_1"/>
<evidence type="ECO:0000313" key="2">
    <source>
        <dbReference type="Proteomes" id="UP000032180"/>
    </source>
</evidence>
<organism evidence="1 2">
    <name type="scientific">Leersia perrieri</name>
    <dbReference type="NCBI Taxonomy" id="77586"/>
    <lineage>
        <taxon>Eukaryota</taxon>
        <taxon>Viridiplantae</taxon>
        <taxon>Streptophyta</taxon>
        <taxon>Embryophyta</taxon>
        <taxon>Tracheophyta</taxon>
        <taxon>Spermatophyta</taxon>
        <taxon>Magnoliopsida</taxon>
        <taxon>Liliopsida</taxon>
        <taxon>Poales</taxon>
        <taxon>Poaceae</taxon>
        <taxon>BOP clade</taxon>
        <taxon>Oryzoideae</taxon>
        <taxon>Oryzeae</taxon>
        <taxon>Oryzinae</taxon>
        <taxon>Leersia</taxon>
    </lineage>
</organism>
<reference evidence="1" key="3">
    <citation type="submission" date="2015-04" db="UniProtKB">
        <authorList>
            <consortium name="EnsemblPlants"/>
        </authorList>
    </citation>
    <scope>IDENTIFICATION</scope>
</reference>
<evidence type="ECO:0000313" key="1">
    <source>
        <dbReference type="EnsemblPlants" id="LPERR02G08620.2"/>
    </source>
</evidence>
<protein>
    <submittedName>
        <fullName evidence="1">Uncharacterized protein</fullName>
    </submittedName>
</protein>
<dbReference type="EnsemblPlants" id="LPERR02G08620.1">
    <property type="protein sequence ID" value="LPERR02G08620.1"/>
    <property type="gene ID" value="LPERR02G08620"/>
</dbReference>
<dbReference type="Proteomes" id="UP000032180">
    <property type="component" value="Chromosome 2"/>
</dbReference>
<sequence>MNARFCFPVFASNRISLAATALALSDPYSNILTKILAVALFASIAALLLQDEAMQSAIPSLLSGESYCKPNTRHHCEIKLRRARFGTSRWSARAWPELGQVECPSSIHCMIDGRSYVCPVDATTGSCIKSSEIGHENSFGTEKDVSSPPPIDSILCLLPTIAQSRSALAFPVSNNANRQYRSKATTLPTSGRSISSSWLKICSSR</sequence>
<dbReference type="Gramene" id="LPERR02G08620.2">
    <property type="protein sequence ID" value="LPERR02G08620.2"/>
    <property type="gene ID" value="LPERR02G08620"/>
</dbReference>